<dbReference type="Gene3D" id="3.40.50.620">
    <property type="entry name" value="HUPs"/>
    <property type="match status" value="2"/>
</dbReference>
<dbReference type="InterPro" id="IPR006015">
    <property type="entry name" value="Universal_stress_UspA"/>
</dbReference>
<reference evidence="3" key="1">
    <citation type="submission" date="2020-12" db="EMBL/GenBank/DDBJ databases">
        <title>Desulfobium dissulfuricans gen. nov., sp. nov., a novel mesophilic, sulfate-reducing bacterium isolated from a deep-sea hydrothermal vent.</title>
        <authorList>
            <person name="Hashimoto Y."/>
            <person name="Tame A."/>
            <person name="Sawayama S."/>
            <person name="Miyazaki J."/>
            <person name="Takai K."/>
            <person name="Nakagawa S."/>
        </authorList>
    </citation>
    <scope>NUCLEOTIDE SEQUENCE</scope>
    <source>
        <strain evidence="3">GF1</strain>
    </source>
</reference>
<evidence type="ECO:0000259" key="2">
    <source>
        <dbReference type="Pfam" id="PF00582"/>
    </source>
</evidence>
<dbReference type="Pfam" id="PF00582">
    <property type="entry name" value="Usp"/>
    <property type="match status" value="2"/>
</dbReference>
<protein>
    <submittedName>
        <fullName evidence="3">Universal stress protein</fullName>
    </submittedName>
</protein>
<dbReference type="PANTHER" id="PTHR46268">
    <property type="entry name" value="STRESS RESPONSE PROTEIN NHAX"/>
    <property type="match status" value="1"/>
</dbReference>
<dbReference type="PRINTS" id="PR01438">
    <property type="entry name" value="UNVRSLSTRESS"/>
</dbReference>
<accession>A0A915XHI7</accession>
<dbReference type="PANTHER" id="PTHR46268:SF6">
    <property type="entry name" value="UNIVERSAL STRESS PROTEIN UP12"/>
    <property type="match status" value="1"/>
</dbReference>
<organism evidence="3 4">
    <name type="scientific">Desulfolithobacter dissulfuricans</name>
    <dbReference type="NCBI Taxonomy" id="2795293"/>
    <lineage>
        <taxon>Bacteria</taxon>
        <taxon>Pseudomonadati</taxon>
        <taxon>Thermodesulfobacteriota</taxon>
        <taxon>Desulfobulbia</taxon>
        <taxon>Desulfobulbales</taxon>
        <taxon>Desulfobulbaceae</taxon>
        <taxon>Desulfolithobacter</taxon>
    </lineage>
</organism>
<name>A0A915XHI7_9BACT</name>
<feature type="domain" description="UspA" evidence="2">
    <location>
        <begin position="176"/>
        <end position="307"/>
    </location>
</feature>
<keyword evidence="4" id="KW-1185">Reference proteome</keyword>
<dbReference type="Proteomes" id="UP001063350">
    <property type="component" value="Chromosome"/>
</dbReference>
<feature type="domain" description="UspA" evidence="2">
    <location>
        <begin position="11"/>
        <end position="155"/>
    </location>
</feature>
<dbReference type="AlphaFoldDB" id="A0A915XHI7"/>
<dbReference type="InterPro" id="IPR006016">
    <property type="entry name" value="UspA"/>
</dbReference>
<dbReference type="KEGG" id="ddu:GF1_10800"/>
<gene>
    <name evidence="3" type="ORF">GF1_10800</name>
</gene>
<dbReference type="InterPro" id="IPR014729">
    <property type="entry name" value="Rossmann-like_a/b/a_fold"/>
</dbReference>
<dbReference type="CDD" id="cd00293">
    <property type="entry name" value="USP-like"/>
    <property type="match status" value="2"/>
</dbReference>
<dbReference type="EMBL" id="AP024233">
    <property type="protein sequence ID" value="BCO08704.1"/>
    <property type="molecule type" value="Genomic_DNA"/>
</dbReference>
<evidence type="ECO:0000313" key="4">
    <source>
        <dbReference type="Proteomes" id="UP001063350"/>
    </source>
</evidence>
<evidence type="ECO:0000256" key="1">
    <source>
        <dbReference type="ARBA" id="ARBA00008791"/>
    </source>
</evidence>
<sequence>MSTVNKALTRFLLPLDVEGAHARPVALMRCLAETLKQRIEKITLLHVMAGRYLSQHMANVDFRTTQIISSDRFQELRQTYIDKEIRPILENVRQELADAGISAPIDIVIEDGDPVDRIAKLAEEGEYSSLILQRSDKSAVEEMFIGSVTSGVLHRDIKSTIYLAGSGPLHCPPRSALVALDESENARAALERAMVLAEAAGQVFEKMVLVHVMDAAECSVALANGSEPEKPGSGLLDEAEAMVREKGLASGQIVRRLTFGDPADVLVHEVEDQKPEFVFMGRRGRSALKELFMGSVSSKVISRCTGPAITLVSA</sequence>
<dbReference type="RefSeq" id="WP_267928603.1">
    <property type="nucleotide sequence ID" value="NZ_AP024233.1"/>
</dbReference>
<evidence type="ECO:0000313" key="3">
    <source>
        <dbReference type="EMBL" id="BCO08704.1"/>
    </source>
</evidence>
<comment type="similarity">
    <text evidence="1">Belongs to the universal stress protein A family.</text>
</comment>
<dbReference type="SUPFAM" id="SSF52402">
    <property type="entry name" value="Adenine nucleotide alpha hydrolases-like"/>
    <property type="match status" value="2"/>
</dbReference>
<proteinExistence type="inferred from homology"/>